<dbReference type="PANTHER" id="PTHR21521">
    <property type="entry name" value="AMUN, ISOFORM A"/>
    <property type="match status" value="1"/>
</dbReference>
<proteinExistence type="predicted"/>
<dbReference type="EMBL" id="JAAAPX010000139">
    <property type="protein sequence ID" value="KAF4229091.1"/>
    <property type="molecule type" value="Genomic_DNA"/>
</dbReference>
<feature type="compositionally biased region" description="Basic and acidic residues" evidence="1">
    <location>
        <begin position="359"/>
        <end position="381"/>
    </location>
</feature>
<dbReference type="OrthoDB" id="8249012at2759"/>
<accession>A0A8H4M5G6</accession>
<dbReference type="Proteomes" id="UP000653565">
    <property type="component" value="Unassembled WGS sequence"/>
</dbReference>
<feature type="region of interest" description="Disordered" evidence="1">
    <location>
        <begin position="196"/>
        <end position="215"/>
    </location>
</feature>
<dbReference type="PANTHER" id="PTHR21521:SF0">
    <property type="entry name" value="AMUN, ISOFORM A"/>
    <property type="match status" value="1"/>
</dbReference>
<keyword evidence="3" id="KW-1185">Reference proteome</keyword>
<reference evidence="2" key="1">
    <citation type="journal article" date="2020" name="bioRxiv">
        <title>Genomic and phenotypic heterogeneity of clinical isolates of the human pathogens Aspergillus fumigatus, Aspergillus lentulus and Aspergillus fumigatiaffinis.</title>
        <authorList>
            <person name="dos Santos R.A.C."/>
            <person name="Steenwyk J.L."/>
            <person name="Rivero-Menendez O."/>
            <person name="Mead M.E."/>
            <person name="Silva L.P."/>
            <person name="Bastos R.W."/>
            <person name="Alastruey-Izquierdo A."/>
            <person name="Goldman G.H."/>
            <person name="Rokas A."/>
        </authorList>
    </citation>
    <scope>NUCLEOTIDE SEQUENCE</scope>
    <source>
        <strain evidence="2">CNM-CM6805</strain>
    </source>
</reference>
<evidence type="ECO:0000313" key="3">
    <source>
        <dbReference type="Proteomes" id="UP000653565"/>
    </source>
</evidence>
<sequence>MARSERKNSPSDAETEPQGQTEELPEFSPSLITIDTFNDLLARYPTTVETVIRRKETARAIKAATAREKKTRAKEKKHAADSAASQPTLTPDEEKYIDNEVRAYLALDELRYGTLPARVRERATAAATATEGKESKTNVSGYLEKDELVQLMEWKLKHGVYRPTLLGLVRSNQAALVRRTTASAFATVPASDPMADLASADAEGEAEAEESDLDSAFPKQSLETLTAPLRGVGPATASLILSVATEAAPFYSDDVFLWLCLGVFPSSAAAAAAAEDGGEKKGGVSKRIRPNGELNVKYNIQEYRELWEAVQRLRARLAAQSSDAVSCADVEKVAFVLRHYNVSVYSVEDNNPASAQEVEETKRKSDQDVQAGEERSSKRRR</sequence>
<feature type="compositionally biased region" description="Acidic residues" evidence="1">
    <location>
        <begin position="202"/>
        <end position="213"/>
    </location>
</feature>
<comment type="caution">
    <text evidence="2">The sequence shown here is derived from an EMBL/GenBank/DDBJ whole genome shotgun (WGS) entry which is preliminary data.</text>
</comment>
<dbReference type="AlphaFoldDB" id="A0A8H4M5G6"/>
<evidence type="ECO:0000313" key="2">
    <source>
        <dbReference type="EMBL" id="KAF4229091.1"/>
    </source>
</evidence>
<feature type="region of interest" description="Disordered" evidence="1">
    <location>
        <begin position="62"/>
        <end position="90"/>
    </location>
</feature>
<organism evidence="2 3">
    <name type="scientific">Aspergillus fumigatiaffinis</name>
    <dbReference type="NCBI Taxonomy" id="340414"/>
    <lineage>
        <taxon>Eukaryota</taxon>
        <taxon>Fungi</taxon>
        <taxon>Dikarya</taxon>
        <taxon>Ascomycota</taxon>
        <taxon>Pezizomycotina</taxon>
        <taxon>Eurotiomycetes</taxon>
        <taxon>Eurotiomycetidae</taxon>
        <taxon>Eurotiales</taxon>
        <taxon>Aspergillaceae</taxon>
        <taxon>Aspergillus</taxon>
        <taxon>Aspergillus subgen. Fumigati</taxon>
    </lineage>
</organism>
<protein>
    <submittedName>
        <fullName evidence="2">Uncharacterized protein</fullName>
    </submittedName>
</protein>
<evidence type="ECO:0000256" key="1">
    <source>
        <dbReference type="SAM" id="MobiDB-lite"/>
    </source>
</evidence>
<reference evidence="2" key="2">
    <citation type="submission" date="2020-04" db="EMBL/GenBank/DDBJ databases">
        <authorList>
            <person name="Santos R.A.C."/>
            <person name="Steenwyk J.L."/>
            <person name="Rivero-Menendez O."/>
            <person name="Mead M.E."/>
            <person name="Silva L.P."/>
            <person name="Bastos R.W."/>
            <person name="Alastruey-Izquierdo A."/>
            <person name="Goldman G.H."/>
            <person name="Rokas A."/>
        </authorList>
    </citation>
    <scope>NUCLEOTIDE SEQUENCE</scope>
    <source>
        <strain evidence="2">CNM-CM6805</strain>
    </source>
</reference>
<name>A0A8H4M5G6_9EURO</name>
<gene>
    <name evidence="2" type="ORF">CNMCM6805_001665</name>
</gene>
<feature type="region of interest" description="Disordered" evidence="1">
    <location>
        <begin position="351"/>
        <end position="381"/>
    </location>
</feature>
<feature type="region of interest" description="Disordered" evidence="1">
    <location>
        <begin position="1"/>
        <end position="30"/>
    </location>
</feature>